<proteinExistence type="predicted"/>
<accession>K0SWA7</accession>
<comment type="caution">
    <text evidence="1">The sequence shown here is derived from an EMBL/GenBank/DDBJ whole genome shotgun (WGS) entry which is preliminary data.</text>
</comment>
<keyword evidence="2" id="KW-1185">Reference proteome</keyword>
<dbReference type="EMBL" id="AGNL01009723">
    <property type="protein sequence ID" value="EJK69685.1"/>
    <property type="molecule type" value="Genomic_DNA"/>
</dbReference>
<sequence length="240" mass="24982">PPAGGGAPSGRPSAPAADFAGPGASSLLPGAADAACFLRPLFGPLCLFLGATASPVLLDLAAPKKELVAAYSSEAAPWPSTNGTMDGQTPGSELCALDPIVSVPATRRFRPGRPSAGRTISLSAFLGSGGPMYLQAGEGCKAKRLCGKEEVYGKKRLARLTVKWENAFPSQIDKHICGVKQGQDLPERSICITNKDVFPGMTLARSAPLRHTGVSVGREGGKWWVGLAKPDLICKVLKVY</sequence>
<evidence type="ECO:0000313" key="2">
    <source>
        <dbReference type="Proteomes" id="UP000266841"/>
    </source>
</evidence>
<evidence type="ECO:0000313" key="1">
    <source>
        <dbReference type="EMBL" id="EJK69685.1"/>
    </source>
</evidence>
<dbReference type="Proteomes" id="UP000266841">
    <property type="component" value="Unassembled WGS sequence"/>
</dbReference>
<feature type="non-terminal residue" evidence="1">
    <location>
        <position position="1"/>
    </location>
</feature>
<reference evidence="1 2" key="1">
    <citation type="journal article" date="2012" name="Genome Biol.">
        <title>Genome and low-iron response of an oceanic diatom adapted to chronic iron limitation.</title>
        <authorList>
            <person name="Lommer M."/>
            <person name="Specht M."/>
            <person name="Roy A.S."/>
            <person name="Kraemer L."/>
            <person name="Andreson R."/>
            <person name="Gutowska M.A."/>
            <person name="Wolf J."/>
            <person name="Bergner S.V."/>
            <person name="Schilhabel M.B."/>
            <person name="Klostermeier U.C."/>
            <person name="Beiko R.G."/>
            <person name="Rosenstiel P."/>
            <person name="Hippler M."/>
            <person name="Laroche J."/>
        </authorList>
    </citation>
    <scope>NUCLEOTIDE SEQUENCE [LARGE SCALE GENOMIC DNA]</scope>
    <source>
        <strain evidence="1 2">CCMP1005</strain>
    </source>
</reference>
<name>K0SWA7_THAOC</name>
<protein>
    <submittedName>
        <fullName evidence="1">Uncharacterized protein</fullName>
    </submittedName>
</protein>
<gene>
    <name evidence="1" type="ORF">THAOC_09033</name>
</gene>
<organism evidence="1 2">
    <name type="scientific">Thalassiosira oceanica</name>
    <name type="common">Marine diatom</name>
    <dbReference type="NCBI Taxonomy" id="159749"/>
    <lineage>
        <taxon>Eukaryota</taxon>
        <taxon>Sar</taxon>
        <taxon>Stramenopiles</taxon>
        <taxon>Ochrophyta</taxon>
        <taxon>Bacillariophyta</taxon>
        <taxon>Coscinodiscophyceae</taxon>
        <taxon>Thalassiosirophycidae</taxon>
        <taxon>Thalassiosirales</taxon>
        <taxon>Thalassiosiraceae</taxon>
        <taxon>Thalassiosira</taxon>
    </lineage>
</organism>
<dbReference type="AlphaFoldDB" id="K0SWA7"/>